<dbReference type="SUPFAM" id="SSF53448">
    <property type="entry name" value="Nucleotide-diphospho-sugar transferases"/>
    <property type="match status" value="1"/>
</dbReference>
<accession>A0A0F9VSD5</accession>
<dbReference type="GO" id="GO:0043456">
    <property type="term" value="P:regulation of pentose-phosphate shunt"/>
    <property type="evidence" value="ECO:0007669"/>
    <property type="project" value="TreeGrafter"/>
</dbReference>
<dbReference type="InterPro" id="IPR001345">
    <property type="entry name" value="PG/BPGM_mutase_AS"/>
</dbReference>
<dbReference type="Gene3D" id="3.40.50.1240">
    <property type="entry name" value="Phosphoglycerate mutase-like"/>
    <property type="match status" value="1"/>
</dbReference>
<evidence type="ECO:0000313" key="3">
    <source>
        <dbReference type="EMBL" id="KKO02818.1"/>
    </source>
</evidence>
<dbReference type="Pfam" id="PF00535">
    <property type="entry name" value="Glycos_transf_2"/>
    <property type="match status" value="1"/>
</dbReference>
<keyword evidence="1" id="KW-0378">Hydrolase</keyword>
<dbReference type="InterPro" id="IPR029044">
    <property type="entry name" value="Nucleotide-diphossugar_trans"/>
</dbReference>
<evidence type="ECO:0000256" key="1">
    <source>
        <dbReference type="ARBA" id="ARBA00022801"/>
    </source>
</evidence>
<dbReference type="SUPFAM" id="SSF53254">
    <property type="entry name" value="Phosphoglycerate mutase-like"/>
    <property type="match status" value="1"/>
</dbReference>
<dbReference type="PANTHER" id="PTHR46517:SF1">
    <property type="entry name" value="FRUCTOSE-2,6-BISPHOSPHATASE TIGAR"/>
    <property type="match status" value="1"/>
</dbReference>
<feature type="domain" description="Glycosyltransferase 2-like" evidence="2">
    <location>
        <begin position="204"/>
        <end position="340"/>
    </location>
</feature>
<comment type="caution">
    <text evidence="3">The sequence shown here is derived from an EMBL/GenBank/DDBJ whole genome shotgun (WGS) entry which is preliminary data.</text>
</comment>
<reference evidence="3" key="1">
    <citation type="journal article" date="2015" name="Nature">
        <title>Complex archaea that bridge the gap between prokaryotes and eukaryotes.</title>
        <authorList>
            <person name="Spang A."/>
            <person name="Saw J.H."/>
            <person name="Jorgensen S.L."/>
            <person name="Zaremba-Niedzwiedzka K."/>
            <person name="Martijn J."/>
            <person name="Lind A.E."/>
            <person name="van Eijk R."/>
            <person name="Schleper C."/>
            <person name="Guy L."/>
            <person name="Ettema T.J."/>
        </authorList>
    </citation>
    <scope>NUCLEOTIDE SEQUENCE</scope>
</reference>
<dbReference type="CDD" id="cd07067">
    <property type="entry name" value="HP_PGM_like"/>
    <property type="match status" value="1"/>
</dbReference>
<dbReference type="SMART" id="SM00855">
    <property type="entry name" value="PGAM"/>
    <property type="match status" value="1"/>
</dbReference>
<dbReference type="Pfam" id="PF00300">
    <property type="entry name" value="His_Phos_1"/>
    <property type="match status" value="1"/>
</dbReference>
<dbReference type="Gene3D" id="3.90.550.10">
    <property type="entry name" value="Spore Coat Polysaccharide Biosynthesis Protein SpsA, Chain A"/>
    <property type="match status" value="1"/>
</dbReference>
<protein>
    <recommendedName>
        <fullName evidence="2">Glycosyltransferase 2-like domain-containing protein</fullName>
    </recommendedName>
</protein>
<dbReference type="InterPro" id="IPR029033">
    <property type="entry name" value="His_PPase_superfam"/>
</dbReference>
<organism evidence="3">
    <name type="scientific">marine sediment metagenome</name>
    <dbReference type="NCBI Taxonomy" id="412755"/>
    <lineage>
        <taxon>unclassified sequences</taxon>
        <taxon>metagenomes</taxon>
        <taxon>ecological metagenomes</taxon>
    </lineage>
</organism>
<dbReference type="EMBL" id="LAZR01000029">
    <property type="protein sequence ID" value="KKO02818.1"/>
    <property type="molecule type" value="Genomic_DNA"/>
</dbReference>
<name>A0A0F9VSD5_9ZZZZ</name>
<sequence length="577" mass="67119">MRLYLVRHGQTIENIKKITMGQKHGKLTYTGIKQAELLGKQLKGYDFDIIYCSDLKRASDTLKRVKKYLPKIPVIYTKDLRETKLGELEGKRWDKISMEDIPGDFMTRKAKGGESLQGVKKRINRFINLLNKNHANDKVLIVTHAGTIKMFLSILQKIPVKKIFKTVDLKNTSICEIEVTPSETKVYYINKTDHLNNKKIDIIVGLPSYNEEDSIRKVLETIDKGLKKFYDPHKCLIVNFDSGSKDDTKSVFLNTETTCLKKYYNTGRRSRGKGINLIKLFNLCVELDAEYIATIDSDIYTINENWPRLLLQPLIKKKCDYVVPVYTRNRFEGSNTNHLTYPLIYAIFGVKIRQPIGGDFGLSKKFCKFLLKQPLIESTLKYGIDIFMTCHAVGGGFKIAESYLGRKFHKQSFPKIVPMSKQILSSAIHTTKIYQSKKRKAKPEIIKSRRRINIDRLSMYSHKRKVPTLLKRMKFEFIKNEKDYQKLLGNSFVPISEVIRSGKPIISDKHWTTALSLFLKYCYKRNFDEKLIPYITNLVIPIFIWRVISFWVKIEKEKPQKIEAMIEKQAELLKRKL</sequence>
<dbReference type="PROSITE" id="PS00175">
    <property type="entry name" value="PG_MUTASE"/>
    <property type="match status" value="1"/>
</dbReference>
<gene>
    <name evidence="3" type="ORF">LCGC14_0102680</name>
</gene>
<proteinExistence type="predicted"/>
<dbReference type="GO" id="GO:0004331">
    <property type="term" value="F:fructose-2,6-bisphosphate 2-phosphatase activity"/>
    <property type="evidence" value="ECO:0007669"/>
    <property type="project" value="TreeGrafter"/>
</dbReference>
<dbReference type="InterPro" id="IPR013078">
    <property type="entry name" value="His_Pase_superF_clade-1"/>
</dbReference>
<dbReference type="GO" id="GO:0045820">
    <property type="term" value="P:negative regulation of glycolytic process"/>
    <property type="evidence" value="ECO:0007669"/>
    <property type="project" value="TreeGrafter"/>
</dbReference>
<dbReference type="PANTHER" id="PTHR46517">
    <property type="entry name" value="FRUCTOSE-2,6-BISPHOSPHATASE TIGAR"/>
    <property type="match status" value="1"/>
</dbReference>
<evidence type="ECO:0000259" key="2">
    <source>
        <dbReference type="Pfam" id="PF00535"/>
    </source>
</evidence>
<dbReference type="AlphaFoldDB" id="A0A0F9VSD5"/>
<dbReference type="InterPro" id="IPR001173">
    <property type="entry name" value="Glyco_trans_2-like"/>
</dbReference>
<dbReference type="InterPro" id="IPR051695">
    <property type="entry name" value="Phosphoglycerate_Mutase"/>
</dbReference>
<dbReference type="GO" id="GO:0005829">
    <property type="term" value="C:cytosol"/>
    <property type="evidence" value="ECO:0007669"/>
    <property type="project" value="TreeGrafter"/>
</dbReference>